<dbReference type="OrthoDB" id="47874at2"/>
<name>A9BIF2_PETMO</name>
<dbReference type="RefSeq" id="WP_012209721.1">
    <property type="nucleotide sequence ID" value="NC_010003.1"/>
</dbReference>
<evidence type="ECO:0000313" key="1">
    <source>
        <dbReference type="EMBL" id="ABX32624.1"/>
    </source>
</evidence>
<accession>A9BIF2</accession>
<dbReference type="Proteomes" id="UP000000789">
    <property type="component" value="Chromosome"/>
</dbReference>
<organism evidence="1 2">
    <name type="scientific">Petrotoga mobilis (strain DSM 10674 / SJ95)</name>
    <dbReference type="NCBI Taxonomy" id="403833"/>
    <lineage>
        <taxon>Bacteria</taxon>
        <taxon>Thermotogati</taxon>
        <taxon>Thermotogota</taxon>
        <taxon>Thermotogae</taxon>
        <taxon>Petrotogales</taxon>
        <taxon>Petrotogaceae</taxon>
        <taxon>Petrotoga</taxon>
    </lineage>
</organism>
<sequence length="69" mass="7795">MSVREKLFDDLSKSTSIRPFEAHISAEGVESGVNQSNVHKIYLGYEKPQKGVVVKFKLPNGEKKYIRGE</sequence>
<dbReference type="AlphaFoldDB" id="A9BIF2"/>
<dbReference type="eggNOG" id="ENOG502ZSXM">
    <property type="taxonomic scope" value="Bacteria"/>
</dbReference>
<reference evidence="1" key="1">
    <citation type="submission" date="2007-11" db="EMBL/GenBank/DDBJ databases">
        <title>Complete sequence of Petroga mobilis SJ95.</title>
        <authorList>
            <consortium name="US DOE Joint Genome Institute"/>
            <person name="Copeland A."/>
            <person name="Lucas S."/>
            <person name="Lapidus A."/>
            <person name="Barry K."/>
            <person name="Glavina del Rio T."/>
            <person name="Dalin E."/>
            <person name="Tice H."/>
            <person name="Pitluck S."/>
            <person name="Meincke L."/>
            <person name="Brettin T."/>
            <person name="Bruce D."/>
            <person name="Detter J.C."/>
            <person name="Han C."/>
            <person name="Kuske C.R."/>
            <person name="Schmutz J."/>
            <person name="Larimer F."/>
            <person name="Land M."/>
            <person name="Hauser L."/>
            <person name="Kyrpides N."/>
            <person name="Mikhailova N."/>
            <person name="Noll K."/>
            <person name="Richardson P."/>
        </authorList>
    </citation>
    <scope>NUCLEOTIDE SEQUENCE [LARGE SCALE GENOMIC DNA]</scope>
    <source>
        <strain evidence="1">SJ95</strain>
    </source>
</reference>
<dbReference type="KEGG" id="pmo:Pmob_1937"/>
<proteinExistence type="predicted"/>
<dbReference type="HOGENOM" id="CLU_2772292_0_0_0"/>
<gene>
    <name evidence="1" type="ordered locus">Pmob_1937</name>
</gene>
<evidence type="ECO:0000313" key="2">
    <source>
        <dbReference type="Proteomes" id="UP000000789"/>
    </source>
</evidence>
<keyword evidence="2" id="KW-1185">Reference proteome</keyword>
<protein>
    <submittedName>
        <fullName evidence="1">Uncharacterized protein</fullName>
    </submittedName>
</protein>
<dbReference type="EMBL" id="CP000879">
    <property type="protein sequence ID" value="ABX32624.1"/>
    <property type="molecule type" value="Genomic_DNA"/>
</dbReference>